<dbReference type="Proteomes" id="UP001054857">
    <property type="component" value="Unassembled WGS sequence"/>
</dbReference>
<proteinExistence type="predicted"/>
<feature type="transmembrane region" description="Helical" evidence="2">
    <location>
        <begin position="283"/>
        <end position="303"/>
    </location>
</feature>
<name>A0AAD3HRG0_9CHLO</name>
<protein>
    <recommendedName>
        <fullName evidence="5">DUF2232 domain-containing protein</fullName>
    </recommendedName>
</protein>
<dbReference type="PANTHER" id="PTHR37185">
    <property type="entry name" value="MEMBRANE PROTEIN"/>
    <property type="match status" value="1"/>
</dbReference>
<keyword evidence="2" id="KW-1133">Transmembrane helix</keyword>
<sequence length="346" mass="36799">MCSVTSSSASHLAQCSVQPARLCCIYLPVRRSQHPPLLRTLQALRPGNDDDGTALPVAAPSCPATASTLSPFKAAHKRGGRRRRFVSRASSAKCPGDSPPRPDKDEDAPSSSYDASAQRPGYTLEDTRTLVETAMLAAVSGLAYLLSTILKLENSLGYFLPLPVVLAALRGGAGAGWRTMGATCFLLVVLLGPLRALSYFFLHGLLAASLGAMWKLGANFWLGIVLGAVVRMGGQLSYLVMSSVTMNENMFALLLSNVYNLLDNVTAAMGITGAPSPLVVSSLVFSLLLVNGLIYCFLVHVVYRVLLNSMGYKLGPLPDIVNKYLYAGTMQQQQQQGLGGQEMGAA</sequence>
<accession>A0AAD3HRG0</accession>
<dbReference type="AlphaFoldDB" id="A0AAD3HRG0"/>
<keyword evidence="4" id="KW-1185">Reference proteome</keyword>
<organism evidence="3 4">
    <name type="scientific">Astrephomene gubernaculifera</name>
    <dbReference type="NCBI Taxonomy" id="47775"/>
    <lineage>
        <taxon>Eukaryota</taxon>
        <taxon>Viridiplantae</taxon>
        <taxon>Chlorophyta</taxon>
        <taxon>core chlorophytes</taxon>
        <taxon>Chlorophyceae</taxon>
        <taxon>CS clade</taxon>
        <taxon>Chlamydomonadales</taxon>
        <taxon>Astrephomenaceae</taxon>
        <taxon>Astrephomene</taxon>
    </lineage>
</organism>
<reference evidence="3 4" key="1">
    <citation type="journal article" date="2021" name="Sci. Rep.">
        <title>Genome sequencing of the multicellular alga Astrephomene provides insights into convergent evolution of germ-soma differentiation.</title>
        <authorList>
            <person name="Yamashita S."/>
            <person name="Yamamoto K."/>
            <person name="Matsuzaki R."/>
            <person name="Suzuki S."/>
            <person name="Yamaguchi H."/>
            <person name="Hirooka S."/>
            <person name="Minakuchi Y."/>
            <person name="Miyagishima S."/>
            <person name="Kawachi M."/>
            <person name="Toyoda A."/>
            <person name="Nozaki H."/>
        </authorList>
    </citation>
    <scope>NUCLEOTIDE SEQUENCE [LARGE SCALE GENOMIC DNA]</scope>
    <source>
        <strain evidence="3 4">NIES-4017</strain>
    </source>
</reference>
<keyword evidence="2" id="KW-0812">Transmembrane</keyword>
<feature type="transmembrane region" description="Helical" evidence="2">
    <location>
        <begin position="185"/>
        <end position="214"/>
    </location>
</feature>
<feature type="region of interest" description="Disordered" evidence="1">
    <location>
        <begin position="86"/>
        <end position="120"/>
    </location>
</feature>
<evidence type="ECO:0008006" key="5">
    <source>
        <dbReference type="Google" id="ProtNLM"/>
    </source>
</evidence>
<evidence type="ECO:0000313" key="3">
    <source>
        <dbReference type="EMBL" id="GFR50418.1"/>
    </source>
</evidence>
<comment type="caution">
    <text evidence="3">The sequence shown here is derived from an EMBL/GenBank/DDBJ whole genome shotgun (WGS) entry which is preliminary data.</text>
</comment>
<gene>
    <name evidence="3" type="ORF">Agub_g12635</name>
</gene>
<evidence type="ECO:0000256" key="1">
    <source>
        <dbReference type="SAM" id="MobiDB-lite"/>
    </source>
</evidence>
<dbReference type="EMBL" id="BMAR01000037">
    <property type="protein sequence ID" value="GFR50418.1"/>
    <property type="molecule type" value="Genomic_DNA"/>
</dbReference>
<evidence type="ECO:0000256" key="2">
    <source>
        <dbReference type="SAM" id="Phobius"/>
    </source>
</evidence>
<feature type="transmembrane region" description="Helical" evidence="2">
    <location>
        <begin position="220"/>
        <end position="239"/>
    </location>
</feature>
<feature type="transmembrane region" description="Helical" evidence="2">
    <location>
        <begin position="251"/>
        <end position="271"/>
    </location>
</feature>
<evidence type="ECO:0000313" key="4">
    <source>
        <dbReference type="Proteomes" id="UP001054857"/>
    </source>
</evidence>
<dbReference type="PANTHER" id="PTHR37185:SF3">
    <property type="entry name" value="MEMBRANE PROTEIN"/>
    <property type="match status" value="1"/>
</dbReference>
<keyword evidence="2" id="KW-0472">Membrane</keyword>